<name>A0A433T8L8_ELYCH</name>
<dbReference type="InterPro" id="IPR036770">
    <property type="entry name" value="Ankyrin_rpt-contain_sf"/>
</dbReference>
<organism evidence="3 4">
    <name type="scientific">Elysia chlorotica</name>
    <name type="common">Eastern emerald elysia</name>
    <name type="synonym">Sea slug</name>
    <dbReference type="NCBI Taxonomy" id="188477"/>
    <lineage>
        <taxon>Eukaryota</taxon>
        <taxon>Metazoa</taxon>
        <taxon>Spiralia</taxon>
        <taxon>Lophotrochozoa</taxon>
        <taxon>Mollusca</taxon>
        <taxon>Gastropoda</taxon>
        <taxon>Heterobranchia</taxon>
        <taxon>Euthyneura</taxon>
        <taxon>Panpulmonata</taxon>
        <taxon>Sacoglossa</taxon>
        <taxon>Placobranchoidea</taxon>
        <taxon>Plakobranchidae</taxon>
        <taxon>Elysia</taxon>
    </lineage>
</organism>
<keyword evidence="1" id="KW-0040">ANK repeat</keyword>
<sequence length="145" mass="14954">MEDSALAKAIMAGDGPTALDLLNAVSDPHAADGPGKLITPDGRTLFHSAAQSMPDNAAVLKVLVAKGVDPAARDHQGESGISALLASSTESGAERVLEAVLGPVLKQGDLQRLEELALTGFPLAQFAPPPHKVEEETADLSEEVK</sequence>
<dbReference type="InterPro" id="IPR002110">
    <property type="entry name" value="Ankyrin_rpt"/>
</dbReference>
<dbReference type="Gene3D" id="1.25.40.20">
    <property type="entry name" value="Ankyrin repeat-containing domain"/>
    <property type="match status" value="1"/>
</dbReference>
<accession>A0A433T8L8</accession>
<dbReference type="Proteomes" id="UP000271974">
    <property type="component" value="Unassembled WGS sequence"/>
</dbReference>
<evidence type="ECO:0000256" key="2">
    <source>
        <dbReference type="SAM" id="MobiDB-lite"/>
    </source>
</evidence>
<dbReference type="EMBL" id="RQTK01000541">
    <property type="protein sequence ID" value="RUS77949.1"/>
    <property type="molecule type" value="Genomic_DNA"/>
</dbReference>
<feature type="repeat" description="ANK" evidence="1">
    <location>
        <begin position="41"/>
        <end position="75"/>
    </location>
</feature>
<dbReference type="SUPFAM" id="SSF48403">
    <property type="entry name" value="Ankyrin repeat"/>
    <property type="match status" value="1"/>
</dbReference>
<feature type="region of interest" description="Disordered" evidence="2">
    <location>
        <begin position="124"/>
        <end position="145"/>
    </location>
</feature>
<feature type="non-terminal residue" evidence="3">
    <location>
        <position position="145"/>
    </location>
</feature>
<proteinExistence type="predicted"/>
<comment type="caution">
    <text evidence="3">The sequence shown here is derived from an EMBL/GenBank/DDBJ whole genome shotgun (WGS) entry which is preliminary data.</text>
</comment>
<evidence type="ECO:0000313" key="3">
    <source>
        <dbReference type="EMBL" id="RUS77949.1"/>
    </source>
</evidence>
<evidence type="ECO:0000313" key="4">
    <source>
        <dbReference type="Proteomes" id="UP000271974"/>
    </source>
</evidence>
<gene>
    <name evidence="3" type="ORF">EGW08_014295</name>
</gene>
<feature type="compositionally biased region" description="Acidic residues" evidence="2">
    <location>
        <begin position="136"/>
        <end position="145"/>
    </location>
</feature>
<evidence type="ECO:0000256" key="1">
    <source>
        <dbReference type="PROSITE-ProRule" id="PRU00023"/>
    </source>
</evidence>
<dbReference type="PROSITE" id="PS50088">
    <property type="entry name" value="ANK_REPEAT"/>
    <property type="match status" value="1"/>
</dbReference>
<dbReference type="AlphaFoldDB" id="A0A433T8L8"/>
<reference evidence="3 4" key="1">
    <citation type="submission" date="2019-01" db="EMBL/GenBank/DDBJ databases">
        <title>A draft genome assembly of the solar-powered sea slug Elysia chlorotica.</title>
        <authorList>
            <person name="Cai H."/>
            <person name="Li Q."/>
            <person name="Fang X."/>
            <person name="Li J."/>
            <person name="Curtis N.E."/>
            <person name="Altenburger A."/>
            <person name="Shibata T."/>
            <person name="Feng M."/>
            <person name="Maeda T."/>
            <person name="Schwartz J.A."/>
            <person name="Shigenobu S."/>
            <person name="Lundholm N."/>
            <person name="Nishiyama T."/>
            <person name="Yang H."/>
            <person name="Hasebe M."/>
            <person name="Li S."/>
            <person name="Pierce S.K."/>
            <person name="Wang J."/>
        </authorList>
    </citation>
    <scope>NUCLEOTIDE SEQUENCE [LARGE SCALE GENOMIC DNA]</scope>
    <source>
        <strain evidence="3">EC2010</strain>
        <tissue evidence="3">Whole organism of an adult</tissue>
    </source>
</reference>
<protein>
    <submittedName>
        <fullName evidence="3">Uncharacterized protein</fullName>
    </submittedName>
</protein>
<keyword evidence="4" id="KW-1185">Reference proteome</keyword>